<keyword evidence="3" id="KW-1185">Reference proteome</keyword>
<feature type="domain" description="N-acetyltransferase" evidence="1">
    <location>
        <begin position="9"/>
        <end position="187"/>
    </location>
</feature>
<dbReference type="GO" id="GO:0016747">
    <property type="term" value="F:acyltransferase activity, transferring groups other than amino-acyl groups"/>
    <property type="evidence" value="ECO:0007669"/>
    <property type="project" value="InterPro"/>
</dbReference>
<name>A0A132MY68_9ACTN</name>
<evidence type="ECO:0000313" key="2">
    <source>
        <dbReference type="EMBL" id="KWX02640.1"/>
    </source>
</evidence>
<comment type="caution">
    <text evidence="2">The sequence shown here is derived from an EMBL/GenBank/DDBJ whole genome shotgun (WGS) entry which is preliminary data.</text>
</comment>
<dbReference type="CDD" id="cd04301">
    <property type="entry name" value="NAT_SF"/>
    <property type="match status" value="1"/>
</dbReference>
<dbReference type="AlphaFoldDB" id="A0A132MY68"/>
<dbReference type="InterPro" id="IPR016181">
    <property type="entry name" value="Acyl_CoA_acyltransferase"/>
</dbReference>
<dbReference type="PATRIC" id="fig|1469144.10.peg.3955"/>
<dbReference type="PROSITE" id="PS51186">
    <property type="entry name" value="GNAT"/>
    <property type="match status" value="1"/>
</dbReference>
<keyword evidence="2" id="KW-0808">Transferase</keyword>
<evidence type="ECO:0000259" key="1">
    <source>
        <dbReference type="PROSITE" id="PS51186"/>
    </source>
</evidence>
<accession>A0A132MY68</accession>
<protein>
    <submittedName>
        <fullName evidence="2">GCN5-related N-acetyltransferase</fullName>
    </submittedName>
</protein>
<dbReference type="Pfam" id="PF00583">
    <property type="entry name" value="Acetyltransf_1"/>
    <property type="match status" value="1"/>
</dbReference>
<organism evidence="2 3">
    <name type="scientific">Carbonactinospora thermoautotrophica</name>
    <dbReference type="NCBI Taxonomy" id="1469144"/>
    <lineage>
        <taxon>Bacteria</taxon>
        <taxon>Bacillati</taxon>
        <taxon>Actinomycetota</taxon>
        <taxon>Actinomycetes</taxon>
        <taxon>Kitasatosporales</taxon>
        <taxon>Carbonactinosporaceae</taxon>
        <taxon>Carbonactinospora</taxon>
    </lineage>
</organism>
<gene>
    <name evidence="2" type="ORF">LI90_3683</name>
</gene>
<evidence type="ECO:0000313" key="3">
    <source>
        <dbReference type="Proteomes" id="UP000070188"/>
    </source>
</evidence>
<dbReference type="STRING" id="1469144.LI90_3683"/>
<proteinExistence type="predicted"/>
<reference evidence="3" key="1">
    <citation type="submission" date="2015-04" db="EMBL/GenBank/DDBJ databases">
        <title>Physiological reanalysis, assessment of diazotrophy, and genome sequences of multiple isolates of Streptomyces thermoautotrophicus.</title>
        <authorList>
            <person name="MacKellar D.C."/>
            <person name="Lieber L."/>
            <person name="Norman J."/>
            <person name="Bolger A."/>
            <person name="Tobin C."/>
            <person name="Murray J.W."/>
            <person name="Chang R."/>
            <person name="Ford T."/>
            <person name="Nguyen P.Q."/>
            <person name="Woodward J."/>
            <person name="Permingeat H."/>
            <person name="Joshi N.S."/>
            <person name="Silver P.A."/>
            <person name="Usadel B."/>
            <person name="Rutherford A.W."/>
            <person name="Friesen M."/>
            <person name="Prell J."/>
        </authorList>
    </citation>
    <scope>NUCLEOTIDE SEQUENCE [LARGE SCALE GENOMIC DNA]</scope>
    <source>
        <strain evidence="3">H1</strain>
    </source>
</reference>
<dbReference type="EMBL" id="LAXD01000001">
    <property type="protein sequence ID" value="KWX02640.1"/>
    <property type="molecule type" value="Genomic_DNA"/>
</dbReference>
<dbReference type="Proteomes" id="UP000070188">
    <property type="component" value="Unassembled WGS sequence"/>
</dbReference>
<dbReference type="RefSeq" id="WP_067421210.1">
    <property type="nucleotide sequence ID" value="NZ_JYIJ01000017.1"/>
</dbReference>
<dbReference type="PANTHER" id="PTHR43072">
    <property type="entry name" value="N-ACETYLTRANSFERASE"/>
    <property type="match status" value="1"/>
</dbReference>
<dbReference type="SUPFAM" id="SSF55729">
    <property type="entry name" value="Acyl-CoA N-acyltransferases (Nat)"/>
    <property type="match status" value="1"/>
</dbReference>
<dbReference type="Gene3D" id="3.40.630.30">
    <property type="match status" value="1"/>
</dbReference>
<sequence>MEPTEMAKLTLRRYDSASLEQIFEQLLDIYAEVYADHLDDPFFAVDRFAERLRAHAHAPGYELVLGEVASEPVGYIYGYPLGPGSRWWQGVTTPVDPDLLTEHAGRTFAICELMVRPAWQGKGFARRLHDALLGKRREERATLLVEQDNEHARGIYERWGYRKVAEVRPSWPDAPTLDALILALRTD</sequence>
<dbReference type="OrthoDB" id="4536199at2"/>
<dbReference type="InterPro" id="IPR000182">
    <property type="entry name" value="GNAT_dom"/>
</dbReference>